<dbReference type="eggNOG" id="COG3712">
    <property type="taxonomic scope" value="Bacteria"/>
</dbReference>
<dbReference type="InterPro" id="IPR012373">
    <property type="entry name" value="Ferrdict_sens_TM"/>
</dbReference>
<evidence type="ECO:0000256" key="1">
    <source>
        <dbReference type="SAM" id="Phobius"/>
    </source>
</evidence>
<name>L0G5X4_ECHVK</name>
<dbReference type="RefSeq" id="WP_015267934.1">
    <property type="nucleotide sequence ID" value="NC_019904.1"/>
</dbReference>
<dbReference type="STRING" id="926556.Echvi_4204"/>
<evidence type="ECO:0000259" key="3">
    <source>
        <dbReference type="Pfam" id="PF16344"/>
    </source>
</evidence>
<dbReference type="FunFam" id="2.60.120.1440:FF:000001">
    <property type="entry name" value="Putative anti-sigma factor"/>
    <property type="match status" value="1"/>
</dbReference>
<feature type="transmembrane region" description="Helical" evidence="1">
    <location>
        <begin position="76"/>
        <end position="97"/>
    </location>
</feature>
<dbReference type="Gene3D" id="3.55.50.30">
    <property type="match status" value="1"/>
</dbReference>
<dbReference type="PATRIC" id="fig|926556.3.peg.4426"/>
<dbReference type="Gene3D" id="2.60.120.1440">
    <property type="match status" value="1"/>
</dbReference>
<evidence type="ECO:0000313" key="4">
    <source>
        <dbReference type="EMBL" id="AGA80401.1"/>
    </source>
</evidence>
<sequence length="379" mass="43091">MIDYLLIWKKIHGQLSNVEEKELQEWIASDSKHADYYARTLAYYKSGRDPRLLLKDDALVNLKSGITFKKERDFKIWRYAAVILLLIFSGTILWLSIDNFSSSQLPDEELLTELSKNTGSVQLFTSGGEQINFDKDSAFSIDDEEAAVSALGNKIEYESKGNTKGKSAMNILVIPRGESFNLELADGTKVWLNSESVIKYPSKFADQIREVEFSGEAYFEVAKDANRPFILHSQSQELRVLGTSFNVTSYKDEDRILTTLIEGSVAIQPASGEQLILQPNEQSSLTKATGMIEKRTVEVENFIAWKDGIMHFDNMELHELLGRLSRWYDIKVECENQAIRTKKFTGEIARYDDVSEFLKMLEASGIVEFKLDKNVVTVK</sequence>
<keyword evidence="1" id="KW-0472">Membrane</keyword>
<dbReference type="InterPro" id="IPR032508">
    <property type="entry name" value="FecR_C"/>
</dbReference>
<dbReference type="Pfam" id="PF04773">
    <property type="entry name" value="FecR"/>
    <property type="match status" value="1"/>
</dbReference>
<accession>L0G5X4</accession>
<keyword evidence="5" id="KW-1185">Reference proteome</keyword>
<dbReference type="KEGG" id="evi:Echvi_4204"/>
<keyword evidence="1" id="KW-1133">Transmembrane helix</keyword>
<gene>
    <name evidence="4" type="ordered locus">Echvi_4204</name>
</gene>
<dbReference type="PANTHER" id="PTHR30273">
    <property type="entry name" value="PERIPLASMIC SIGNAL SENSOR AND SIGMA FACTOR ACTIVATOR FECR-RELATED"/>
    <property type="match status" value="1"/>
</dbReference>
<dbReference type="AlphaFoldDB" id="L0G5X4"/>
<organism evidence="4 5">
    <name type="scientific">Echinicola vietnamensis (strain DSM 17526 / LMG 23754 / KMM 6221)</name>
    <dbReference type="NCBI Taxonomy" id="926556"/>
    <lineage>
        <taxon>Bacteria</taxon>
        <taxon>Pseudomonadati</taxon>
        <taxon>Bacteroidota</taxon>
        <taxon>Cytophagia</taxon>
        <taxon>Cytophagales</taxon>
        <taxon>Cyclobacteriaceae</taxon>
        <taxon>Echinicola</taxon>
    </lineage>
</organism>
<keyword evidence="1" id="KW-0812">Transmembrane</keyword>
<dbReference type="Pfam" id="PF16344">
    <property type="entry name" value="FecR_C"/>
    <property type="match status" value="1"/>
</dbReference>
<dbReference type="PANTHER" id="PTHR30273:SF2">
    <property type="entry name" value="PROTEIN FECR"/>
    <property type="match status" value="1"/>
</dbReference>
<dbReference type="OrthoDB" id="1452822at2"/>
<protein>
    <submittedName>
        <fullName evidence="4">Fe2+-dicitrate sensor, membrane component</fullName>
    </submittedName>
</protein>
<evidence type="ECO:0000313" key="5">
    <source>
        <dbReference type="Proteomes" id="UP000010796"/>
    </source>
</evidence>
<dbReference type="PIRSF" id="PIRSF018266">
    <property type="entry name" value="FecR"/>
    <property type="match status" value="1"/>
</dbReference>
<proteinExistence type="predicted"/>
<dbReference type="HOGENOM" id="CLU_050192_1_0_10"/>
<feature type="domain" description="Protein FecR C-terminal" evidence="3">
    <location>
        <begin position="310"/>
        <end position="378"/>
    </location>
</feature>
<dbReference type="GO" id="GO:0016989">
    <property type="term" value="F:sigma factor antagonist activity"/>
    <property type="evidence" value="ECO:0007669"/>
    <property type="project" value="TreeGrafter"/>
</dbReference>
<dbReference type="InterPro" id="IPR006860">
    <property type="entry name" value="FecR"/>
</dbReference>
<feature type="domain" description="FecR protein" evidence="2">
    <location>
        <begin position="175"/>
        <end position="265"/>
    </location>
</feature>
<dbReference type="Proteomes" id="UP000010796">
    <property type="component" value="Chromosome"/>
</dbReference>
<reference evidence="5" key="1">
    <citation type="submission" date="2012-02" db="EMBL/GenBank/DDBJ databases">
        <title>The complete genome of Echinicola vietnamensis DSM 17526.</title>
        <authorList>
            <person name="Lucas S."/>
            <person name="Copeland A."/>
            <person name="Lapidus A."/>
            <person name="Glavina del Rio T."/>
            <person name="Dalin E."/>
            <person name="Tice H."/>
            <person name="Bruce D."/>
            <person name="Goodwin L."/>
            <person name="Pitluck S."/>
            <person name="Peters L."/>
            <person name="Ovchinnikova G."/>
            <person name="Teshima H."/>
            <person name="Kyrpides N."/>
            <person name="Mavromatis K."/>
            <person name="Ivanova N."/>
            <person name="Brettin T."/>
            <person name="Detter J.C."/>
            <person name="Han C."/>
            <person name="Larimer F."/>
            <person name="Land M."/>
            <person name="Hauser L."/>
            <person name="Markowitz V."/>
            <person name="Cheng J.-F."/>
            <person name="Hugenholtz P."/>
            <person name="Woyke T."/>
            <person name="Wu D."/>
            <person name="Brambilla E."/>
            <person name="Klenk H.-P."/>
            <person name="Eisen J.A."/>
        </authorList>
    </citation>
    <scope>NUCLEOTIDE SEQUENCE [LARGE SCALE GENOMIC DNA]</scope>
    <source>
        <strain evidence="5">DSM 17526 / LMG 23754 / KMM 6221</strain>
    </source>
</reference>
<evidence type="ECO:0000259" key="2">
    <source>
        <dbReference type="Pfam" id="PF04773"/>
    </source>
</evidence>
<dbReference type="EMBL" id="CP003346">
    <property type="protein sequence ID" value="AGA80401.1"/>
    <property type="molecule type" value="Genomic_DNA"/>
</dbReference>